<sequence>MTMPSKGLLTGFRAFVKRLGPLIDGLFGWFEMEHKCEQNLVESVACIIDLSGLIFAGIENKSVERRAHQSVVETHLEEGDHKIFKA</sequence>
<name>D6PLE4_9ZZZZ</name>
<accession>D6PLE4</accession>
<organism evidence="1">
    <name type="scientific">uncultured organism MedDCM-OCT-S11-C346</name>
    <dbReference type="NCBI Taxonomy" id="743660"/>
    <lineage>
        <taxon>unclassified sequences</taxon>
        <taxon>environmental samples</taxon>
    </lineage>
</organism>
<protein>
    <submittedName>
        <fullName evidence="1">Uncharacterized protein</fullName>
    </submittedName>
</protein>
<reference evidence="1" key="1">
    <citation type="journal article" date="2010" name="ISME J.">
        <title>Metagenome of the Mediterranean deep chlorophyll maximum studied by direct and fosmid library 454 pyrosequencing.</title>
        <authorList>
            <person name="Ghai R."/>
            <person name="Martin-Cuadrado A.B."/>
            <person name="Molto A.G."/>
            <person name="Heredia I.G."/>
            <person name="Cabrera R."/>
            <person name="Martin J."/>
            <person name="Verdu M."/>
            <person name="Deschamps P."/>
            <person name="Moreira D."/>
            <person name="Lopez-Garcia P."/>
            <person name="Mira A."/>
            <person name="Rodriguez-Valera F."/>
        </authorList>
    </citation>
    <scope>NUCLEOTIDE SEQUENCE</scope>
</reference>
<proteinExistence type="predicted"/>
<dbReference type="AlphaFoldDB" id="D6PLE4"/>
<dbReference type="EMBL" id="GU943147">
    <property type="protein sequence ID" value="ADD96545.1"/>
    <property type="molecule type" value="Genomic_DNA"/>
</dbReference>
<evidence type="ECO:0000313" key="1">
    <source>
        <dbReference type="EMBL" id="ADD96545.1"/>
    </source>
</evidence>